<accession>A0LHQ2</accession>
<dbReference type="Proteomes" id="UP000001784">
    <property type="component" value="Chromosome"/>
</dbReference>
<dbReference type="KEGG" id="sfu:Sfum_1262"/>
<sequence>MELESVDFSERTFAIRRFSPSDALHRSLDRHGILNPPWVLSERAGRFIIVDGFKRLEWARDRRLQSVECMVFPADSDRAALMLNRIEARLFGPSLNAAEKAQIVSKLACHVPAERLPRELGGMQGIVSRPGAVEAWRRAADAGGALLPALGAEEIGERAALEIVKWDEADRDAMIALLKILRCSSSIQLEIVERVDEISRQQGRSRREVLHEGELTRIAADPGANRRQKTQEIREVLRRWRFPRLSARADRFAEELVDASLPGGIEVVPPPSFEGEDWQLRIDFSDPEQLRLRLEAAERFARSPNLVRLMRHDVPGCRK</sequence>
<keyword evidence="2" id="KW-1185">Reference proteome</keyword>
<dbReference type="SUPFAM" id="SSF110849">
    <property type="entry name" value="ParB/Sulfiredoxin"/>
    <property type="match status" value="1"/>
</dbReference>
<reference evidence="1 2" key="1">
    <citation type="submission" date="2006-10" db="EMBL/GenBank/DDBJ databases">
        <title>Complete sequence of Syntrophobacter fumaroxidans MPOB.</title>
        <authorList>
            <consortium name="US DOE Joint Genome Institute"/>
            <person name="Copeland A."/>
            <person name="Lucas S."/>
            <person name="Lapidus A."/>
            <person name="Barry K."/>
            <person name="Detter J.C."/>
            <person name="Glavina del Rio T."/>
            <person name="Hammon N."/>
            <person name="Israni S."/>
            <person name="Pitluck S."/>
            <person name="Goltsman E.G."/>
            <person name="Martinez M."/>
            <person name="Schmutz J."/>
            <person name="Larimer F."/>
            <person name="Land M."/>
            <person name="Hauser L."/>
            <person name="Kyrpides N."/>
            <person name="Kim E."/>
            <person name="Boone D.R."/>
            <person name="Brockman F."/>
            <person name="Culley D."/>
            <person name="Ferry J."/>
            <person name="Gunsalus R."/>
            <person name="McInerney M.J."/>
            <person name="Morrison M."/>
            <person name="Plugge C."/>
            <person name="Rohlin L."/>
            <person name="Scholten J."/>
            <person name="Sieber J."/>
            <person name="Stams A.J.M."/>
            <person name="Worm P."/>
            <person name="Henstra A.M."/>
            <person name="Richardson P."/>
        </authorList>
    </citation>
    <scope>NUCLEOTIDE SEQUENCE [LARGE SCALE GENOMIC DNA]</scope>
    <source>
        <strain evidence="2">DSM 10017 / MPOB</strain>
    </source>
</reference>
<protein>
    <submittedName>
        <fullName evidence="1">Uncharacterized protein</fullName>
    </submittedName>
</protein>
<dbReference type="STRING" id="335543.Sfum_1262"/>
<dbReference type="InParanoid" id="A0LHQ2"/>
<evidence type="ECO:0000313" key="1">
    <source>
        <dbReference type="EMBL" id="ABK16954.1"/>
    </source>
</evidence>
<evidence type="ECO:0000313" key="2">
    <source>
        <dbReference type="Proteomes" id="UP000001784"/>
    </source>
</evidence>
<proteinExistence type="predicted"/>
<dbReference type="AlphaFoldDB" id="A0LHQ2"/>
<gene>
    <name evidence="1" type="ordered locus">Sfum_1262</name>
</gene>
<dbReference type="EMBL" id="CP000478">
    <property type="protein sequence ID" value="ABK16954.1"/>
    <property type="molecule type" value="Genomic_DNA"/>
</dbReference>
<dbReference type="InterPro" id="IPR036086">
    <property type="entry name" value="ParB/Sulfiredoxin_sf"/>
</dbReference>
<organism evidence="1 2">
    <name type="scientific">Syntrophobacter fumaroxidans (strain DSM 10017 / MPOB)</name>
    <dbReference type="NCBI Taxonomy" id="335543"/>
    <lineage>
        <taxon>Bacteria</taxon>
        <taxon>Pseudomonadati</taxon>
        <taxon>Thermodesulfobacteriota</taxon>
        <taxon>Syntrophobacteria</taxon>
        <taxon>Syntrophobacterales</taxon>
        <taxon>Syntrophobacteraceae</taxon>
        <taxon>Syntrophobacter</taxon>
    </lineage>
</organism>
<dbReference type="HOGENOM" id="CLU_871334_0_0_7"/>
<name>A0LHQ2_SYNFM</name>
<dbReference type="Gene3D" id="3.90.1530.10">
    <property type="entry name" value="Conserved hypothetical protein from pyrococcus furiosus pfu- 392566-001, ParB domain"/>
    <property type="match status" value="1"/>
</dbReference>
<dbReference type="eggNOG" id="COG1475">
    <property type="taxonomic scope" value="Bacteria"/>
</dbReference>